<name>A0A1F5KL29_9BACT</name>
<dbReference type="Pfam" id="PF16656">
    <property type="entry name" value="Pur_ac_phosph_N"/>
    <property type="match status" value="1"/>
</dbReference>
<dbReference type="InterPro" id="IPR015914">
    <property type="entry name" value="PAPs_N"/>
</dbReference>
<reference evidence="2 3" key="1">
    <citation type="journal article" date="2016" name="Nat. Commun.">
        <title>Thousands of microbial genomes shed light on interconnected biogeochemical processes in an aquifer system.</title>
        <authorList>
            <person name="Anantharaman K."/>
            <person name="Brown C.T."/>
            <person name="Hug L.A."/>
            <person name="Sharon I."/>
            <person name="Castelle C.J."/>
            <person name="Probst A.J."/>
            <person name="Thomas B.C."/>
            <person name="Singh A."/>
            <person name="Wilkins M.J."/>
            <person name="Karaoz U."/>
            <person name="Brodie E.L."/>
            <person name="Williams K.H."/>
            <person name="Hubbard S.S."/>
            <person name="Banfield J.F."/>
        </authorList>
    </citation>
    <scope>NUCLEOTIDE SEQUENCE [LARGE SCALE GENOMIC DNA]</scope>
</reference>
<organism evidence="2 3">
    <name type="scientific">Candidatus Daviesbacteria bacterium RIFCSPHIGHO2_02_FULL_43_12</name>
    <dbReference type="NCBI Taxonomy" id="1797776"/>
    <lineage>
        <taxon>Bacteria</taxon>
        <taxon>Candidatus Daviesiibacteriota</taxon>
    </lineage>
</organism>
<comment type="caution">
    <text evidence="2">The sequence shown here is derived from an EMBL/GenBank/DDBJ whole genome shotgun (WGS) entry which is preliminary data.</text>
</comment>
<dbReference type="SUPFAM" id="SSF49363">
    <property type="entry name" value="Purple acid phosphatase, N-terminal domain"/>
    <property type="match status" value="1"/>
</dbReference>
<dbReference type="InterPro" id="IPR008963">
    <property type="entry name" value="Purple_acid_Pase-like_N"/>
</dbReference>
<sequence>MIKIFGAIIIVILILGVILGVNLSSQKTSYRSFASPSFEPLDVRISNQTDNSLSISWLTKNKTVGFIAYGTTPELGQAYADDRDKDGRAERLTHYVTLKNLDPQTEIYFRISSGSEIFDQKGQPFLVKTAPTSGTTPEVSLPLAGSVSGADQDTLIFARVDSGSLISTYPNSGGRWVLPLNNSRTTDLKAYLKLGDTSQIALFAQTSNGTTQQKLILKKALEVVNLNIVPNATPEASFLATLTDLTLYESPATQITDPEDLNRDGQVNIFDRILKLRQLLK</sequence>
<accession>A0A1F5KL29</accession>
<dbReference type="GO" id="GO:0003993">
    <property type="term" value="F:acid phosphatase activity"/>
    <property type="evidence" value="ECO:0007669"/>
    <property type="project" value="InterPro"/>
</dbReference>
<feature type="domain" description="Purple acid phosphatase N-terminal" evidence="1">
    <location>
        <begin position="41"/>
        <end position="116"/>
    </location>
</feature>
<evidence type="ECO:0000313" key="2">
    <source>
        <dbReference type="EMBL" id="OGE41520.1"/>
    </source>
</evidence>
<evidence type="ECO:0000259" key="1">
    <source>
        <dbReference type="Pfam" id="PF16656"/>
    </source>
</evidence>
<protein>
    <recommendedName>
        <fullName evidence="1">Purple acid phosphatase N-terminal domain-containing protein</fullName>
    </recommendedName>
</protein>
<gene>
    <name evidence="2" type="ORF">A3D25_00680</name>
</gene>
<dbReference type="GO" id="GO:0046872">
    <property type="term" value="F:metal ion binding"/>
    <property type="evidence" value="ECO:0007669"/>
    <property type="project" value="InterPro"/>
</dbReference>
<proteinExistence type="predicted"/>
<dbReference type="Proteomes" id="UP000177328">
    <property type="component" value="Unassembled WGS sequence"/>
</dbReference>
<dbReference type="AlphaFoldDB" id="A0A1F5KL29"/>
<evidence type="ECO:0000313" key="3">
    <source>
        <dbReference type="Proteomes" id="UP000177328"/>
    </source>
</evidence>
<dbReference type="Gene3D" id="2.60.40.380">
    <property type="entry name" value="Purple acid phosphatase-like, N-terminal"/>
    <property type="match status" value="1"/>
</dbReference>
<dbReference type="EMBL" id="MFDD01000001">
    <property type="protein sequence ID" value="OGE41520.1"/>
    <property type="molecule type" value="Genomic_DNA"/>
</dbReference>